<evidence type="ECO:0000256" key="6">
    <source>
        <dbReference type="ARBA" id="ARBA00022989"/>
    </source>
</evidence>
<dbReference type="Gene3D" id="3.40.50.300">
    <property type="entry name" value="P-loop containing nucleotide triphosphate hydrolases"/>
    <property type="match status" value="1"/>
</dbReference>
<dbReference type="GO" id="GO:0042626">
    <property type="term" value="F:ATPase-coupled transmembrane transporter activity"/>
    <property type="evidence" value="ECO:0007669"/>
    <property type="project" value="TreeGrafter"/>
</dbReference>
<evidence type="ECO:0000256" key="4">
    <source>
        <dbReference type="ARBA" id="ARBA00022741"/>
    </source>
</evidence>
<dbReference type="InterPro" id="IPR003439">
    <property type="entry name" value="ABC_transporter-like_ATP-bd"/>
</dbReference>
<dbReference type="CDD" id="cd03244">
    <property type="entry name" value="ABCC_MRP_domain2"/>
    <property type="match status" value="1"/>
</dbReference>
<dbReference type="PROSITE" id="PS50893">
    <property type="entry name" value="ABC_TRANSPORTER_2"/>
    <property type="match status" value="1"/>
</dbReference>
<accession>A0A9W9LTX3</accession>
<reference evidence="9" key="2">
    <citation type="journal article" date="2023" name="IMA Fungus">
        <title>Comparative genomic study of the Penicillium genus elucidates a diverse pangenome and 15 lateral gene transfer events.</title>
        <authorList>
            <person name="Petersen C."/>
            <person name="Sorensen T."/>
            <person name="Nielsen M.R."/>
            <person name="Sondergaard T.E."/>
            <person name="Sorensen J.L."/>
            <person name="Fitzpatrick D.A."/>
            <person name="Frisvad J.C."/>
            <person name="Nielsen K.L."/>
        </authorList>
    </citation>
    <scope>NUCLEOTIDE SEQUENCE</scope>
    <source>
        <strain evidence="9">IBT 26290</strain>
    </source>
</reference>
<dbReference type="GO" id="GO:0016887">
    <property type="term" value="F:ATP hydrolysis activity"/>
    <property type="evidence" value="ECO:0007669"/>
    <property type="project" value="InterPro"/>
</dbReference>
<sequence length="323" mass="35195">MVGISVPLRTRVDPGLLGIALVMMMDLGLVLSELVQNWTLLETSLGSIARIKEFAGNTPNEESNTVLQIHDESPEWLTRGEITFVDTSISWNTSETKPLLHSINLRIGAGEKFGLCGRTGSGKSTLALSLLRLNEIVSGQIFIDGQDISLMSRSSIRQRISCLSQEPFFFPGTIRQNADPLSVASSTQIIDALRSVGAWDSIVASHGTTDEELLGSILDEGILSQGQKQLFCLARALLKNSKILILDEPTSSLDHETDAKVQNYIRESFRDCTVIMVAHRIHSLLDFDQVAVLNSGQLVELGHPKDLLGKSGGEFAKLLELGS</sequence>
<dbReference type="PANTHER" id="PTHR24223">
    <property type="entry name" value="ATP-BINDING CASSETTE SUB-FAMILY C"/>
    <property type="match status" value="1"/>
</dbReference>
<evidence type="ECO:0000313" key="9">
    <source>
        <dbReference type="EMBL" id="KAJ5175579.1"/>
    </source>
</evidence>
<comment type="caution">
    <text evidence="9">The sequence shown here is derived from an EMBL/GenBank/DDBJ whole genome shotgun (WGS) entry which is preliminary data.</text>
</comment>
<dbReference type="InterPro" id="IPR003593">
    <property type="entry name" value="AAA+_ATPase"/>
</dbReference>
<keyword evidence="2" id="KW-0813">Transport</keyword>
<evidence type="ECO:0000256" key="2">
    <source>
        <dbReference type="ARBA" id="ARBA00022448"/>
    </source>
</evidence>
<dbReference type="InterPro" id="IPR050173">
    <property type="entry name" value="ABC_transporter_C-like"/>
</dbReference>
<dbReference type="InterPro" id="IPR027417">
    <property type="entry name" value="P-loop_NTPase"/>
</dbReference>
<dbReference type="OrthoDB" id="6500128at2759"/>
<feature type="domain" description="ABC transporter" evidence="8">
    <location>
        <begin position="82"/>
        <end position="320"/>
    </location>
</feature>
<keyword evidence="10" id="KW-1185">Reference proteome</keyword>
<dbReference type="AlphaFoldDB" id="A0A9W9LTX3"/>
<keyword evidence="4" id="KW-0547">Nucleotide-binding</keyword>
<protein>
    <recommendedName>
        <fullName evidence="8">ABC transporter domain-containing protein</fullName>
    </recommendedName>
</protein>
<dbReference type="RefSeq" id="XP_056547187.1">
    <property type="nucleotide sequence ID" value="XM_056683581.1"/>
</dbReference>
<evidence type="ECO:0000256" key="1">
    <source>
        <dbReference type="ARBA" id="ARBA00004141"/>
    </source>
</evidence>
<evidence type="ECO:0000256" key="3">
    <source>
        <dbReference type="ARBA" id="ARBA00022692"/>
    </source>
</evidence>
<evidence type="ECO:0000256" key="5">
    <source>
        <dbReference type="ARBA" id="ARBA00022840"/>
    </source>
</evidence>
<dbReference type="SUPFAM" id="SSF52540">
    <property type="entry name" value="P-loop containing nucleoside triphosphate hydrolases"/>
    <property type="match status" value="1"/>
</dbReference>
<dbReference type="InterPro" id="IPR017871">
    <property type="entry name" value="ABC_transporter-like_CS"/>
</dbReference>
<dbReference type="GO" id="GO:0005524">
    <property type="term" value="F:ATP binding"/>
    <property type="evidence" value="ECO:0007669"/>
    <property type="project" value="UniProtKB-KW"/>
</dbReference>
<dbReference type="Pfam" id="PF00005">
    <property type="entry name" value="ABC_tran"/>
    <property type="match status" value="1"/>
</dbReference>
<keyword evidence="3" id="KW-0812">Transmembrane</keyword>
<dbReference type="PANTHER" id="PTHR24223:SF399">
    <property type="entry name" value="ABC TRANSPORTER ATNG"/>
    <property type="match status" value="1"/>
</dbReference>
<reference evidence="9" key="1">
    <citation type="submission" date="2022-11" db="EMBL/GenBank/DDBJ databases">
        <authorList>
            <person name="Petersen C."/>
        </authorList>
    </citation>
    <scope>NUCLEOTIDE SEQUENCE</scope>
    <source>
        <strain evidence="9">IBT 26290</strain>
    </source>
</reference>
<keyword evidence="6" id="KW-1133">Transmembrane helix</keyword>
<comment type="subcellular location">
    <subcellularLocation>
        <location evidence="1">Membrane</location>
        <topology evidence="1">Multi-pass membrane protein</topology>
    </subcellularLocation>
</comment>
<dbReference type="FunFam" id="3.40.50.300:FF:000630">
    <property type="entry name" value="ATP-binding cassette (ABC) transporter, putative"/>
    <property type="match status" value="1"/>
</dbReference>
<organism evidence="9 10">
    <name type="scientific">Penicillium canariense</name>
    <dbReference type="NCBI Taxonomy" id="189055"/>
    <lineage>
        <taxon>Eukaryota</taxon>
        <taxon>Fungi</taxon>
        <taxon>Dikarya</taxon>
        <taxon>Ascomycota</taxon>
        <taxon>Pezizomycotina</taxon>
        <taxon>Eurotiomycetes</taxon>
        <taxon>Eurotiomycetidae</taxon>
        <taxon>Eurotiales</taxon>
        <taxon>Aspergillaceae</taxon>
        <taxon>Penicillium</taxon>
    </lineage>
</organism>
<name>A0A9W9LTX3_9EURO</name>
<dbReference type="EMBL" id="JAPQKN010000001">
    <property type="protein sequence ID" value="KAJ5175579.1"/>
    <property type="molecule type" value="Genomic_DNA"/>
</dbReference>
<dbReference type="GeneID" id="81422757"/>
<dbReference type="Proteomes" id="UP001149163">
    <property type="component" value="Unassembled WGS sequence"/>
</dbReference>
<dbReference type="PROSITE" id="PS00211">
    <property type="entry name" value="ABC_TRANSPORTER_1"/>
    <property type="match status" value="1"/>
</dbReference>
<gene>
    <name evidence="9" type="ORF">N7482_001456</name>
</gene>
<dbReference type="SMART" id="SM00382">
    <property type="entry name" value="AAA"/>
    <property type="match status" value="1"/>
</dbReference>
<evidence type="ECO:0000313" key="10">
    <source>
        <dbReference type="Proteomes" id="UP001149163"/>
    </source>
</evidence>
<keyword evidence="7" id="KW-0472">Membrane</keyword>
<evidence type="ECO:0000256" key="7">
    <source>
        <dbReference type="ARBA" id="ARBA00023136"/>
    </source>
</evidence>
<proteinExistence type="predicted"/>
<keyword evidence="5" id="KW-0067">ATP-binding</keyword>
<dbReference type="GO" id="GO:0016020">
    <property type="term" value="C:membrane"/>
    <property type="evidence" value="ECO:0007669"/>
    <property type="project" value="UniProtKB-SubCell"/>
</dbReference>
<evidence type="ECO:0000259" key="8">
    <source>
        <dbReference type="PROSITE" id="PS50893"/>
    </source>
</evidence>